<evidence type="ECO:0008006" key="3">
    <source>
        <dbReference type="Google" id="ProtNLM"/>
    </source>
</evidence>
<comment type="caution">
    <text evidence="2">The sequence shown here is derived from an EMBL/GenBank/DDBJ whole genome shotgun (WGS) entry which is preliminary data.</text>
</comment>
<keyword evidence="1" id="KW-0472">Membrane</keyword>
<evidence type="ECO:0000313" key="2">
    <source>
        <dbReference type="EMBL" id="KKN77672.1"/>
    </source>
</evidence>
<proteinExistence type="predicted"/>
<organism evidence="2">
    <name type="scientific">marine sediment metagenome</name>
    <dbReference type="NCBI Taxonomy" id="412755"/>
    <lineage>
        <taxon>unclassified sequences</taxon>
        <taxon>metagenomes</taxon>
        <taxon>ecological metagenomes</taxon>
    </lineage>
</organism>
<keyword evidence="1" id="KW-0812">Transmembrane</keyword>
<keyword evidence="1" id="KW-1133">Transmembrane helix</keyword>
<dbReference type="AlphaFoldDB" id="A0A0F9TRT9"/>
<feature type="transmembrane region" description="Helical" evidence="1">
    <location>
        <begin position="104"/>
        <end position="123"/>
    </location>
</feature>
<reference evidence="2" key="1">
    <citation type="journal article" date="2015" name="Nature">
        <title>Complex archaea that bridge the gap between prokaryotes and eukaryotes.</title>
        <authorList>
            <person name="Spang A."/>
            <person name="Saw J.H."/>
            <person name="Jorgensen S.L."/>
            <person name="Zaremba-Niedzwiedzka K."/>
            <person name="Martijn J."/>
            <person name="Lind A.E."/>
            <person name="van Eijk R."/>
            <person name="Schleper C."/>
            <person name="Guy L."/>
            <person name="Ettema T.J."/>
        </authorList>
    </citation>
    <scope>NUCLEOTIDE SEQUENCE</scope>
</reference>
<evidence type="ECO:0000256" key="1">
    <source>
        <dbReference type="SAM" id="Phobius"/>
    </source>
</evidence>
<name>A0A0F9TRT9_9ZZZZ</name>
<accession>A0A0F9TRT9</accession>
<protein>
    <recommendedName>
        <fullName evidence="3">DUF5658 domain-containing protein</fullName>
    </recommendedName>
</protein>
<dbReference type="PROSITE" id="PS51257">
    <property type="entry name" value="PROKAR_LIPOPROTEIN"/>
    <property type="match status" value="1"/>
</dbReference>
<gene>
    <name evidence="2" type="ORF">LCGC14_0357980</name>
</gene>
<feature type="transmembrane region" description="Helical" evidence="1">
    <location>
        <begin position="9"/>
        <end position="27"/>
    </location>
</feature>
<sequence length="127" mass="14266">MTREQNKDIFYVIEIVILSLFLMFFIMGCSEPMTPREQWLLGGMIAAQTADGWTTDRYIGMGGTELNPMLGERPDTEAIAFLKIGTVVTLWGLGEVFPEHREQFYTVGIVSGGVAAGWNSYLIDKHR</sequence>
<dbReference type="EMBL" id="LAZR01000275">
    <property type="protein sequence ID" value="KKN77672.1"/>
    <property type="molecule type" value="Genomic_DNA"/>
</dbReference>